<feature type="region of interest" description="Disordered" evidence="1">
    <location>
        <begin position="1"/>
        <end position="56"/>
    </location>
</feature>
<gene>
    <name evidence="2" type="ORF">D9758_012937</name>
</gene>
<dbReference type="AlphaFoldDB" id="A0A8H5FNC5"/>
<keyword evidence="3" id="KW-1185">Reference proteome</keyword>
<dbReference type="Proteomes" id="UP000559256">
    <property type="component" value="Unassembled WGS sequence"/>
</dbReference>
<dbReference type="OrthoDB" id="76224at2759"/>
<evidence type="ECO:0000256" key="1">
    <source>
        <dbReference type="SAM" id="MobiDB-lite"/>
    </source>
</evidence>
<reference evidence="2 3" key="1">
    <citation type="journal article" date="2020" name="ISME J.">
        <title>Uncovering the hidden diversity of litter-decomposition mechanisms in mushroom-forming fungi.</title>
        <authorList>
            <person name="Floudas D."/>
            <person name="Bentzer J."/>
            <person name="Ahren D."/>
            <person name="Johansson T."/>
            <person name="Persson P."/>
            <person name="Tunlid A."/>
        </authorList>
    </citation>
    <scope>NUCLEOTIDE SEQUENCE [LARGE SCALE GENOMIC DNA]</scope>
    <source>
        <strain evidence="2 3">CBS 291.85</strain>
    </source>
</reference>
<feature type="compositionally biased region" description="Basic residues" evidence="1">
    <location>
        <begin position="22"/>
        <end position="32"/>
    </location>
</feature>
<sequence>MSDASSSSGSRSSSPEPILDKRSKKIKEKTKTKASTNGKEEGTDPTWPFRPPEGMSLLEDLGGEVEEFDWDILKEDKDLELWLIRVPEGVKPKYLDNLSLKIPSSSSKTTRAGVLPRKHTTFDVWHVGDSAADREESSVAGGDEIKNISCLLPRKSKKGHMRVASRPIARHLVVSAQPVTPSKFSTDSHNSDPAVTKQNPPRFTYPKERLKHRYVAYGSTSEARVRNMTDGAEANEDAMDVDAEGGEPAVAAPVSKKKDLSSPKKKGAPSSPSKSKEGKTSKAKRKELEDADTETPKAKKAKKSKS</sequence>
<feature type="compositionally biased region" description="Polar residues" evidence="1">
    <location>
        <begin position="180"/>
        <end position="201"/>
    </location>
</feature>
<protein>
    <submittedName>
        <fullName evidence="2">Uncharacterized protein</fullName>
    </submittedName>
</protein>
<dbReference type="GO" id="GO:0006360">
    <property type="term" value="P:transcription by RNA polymerase I"/>
    <property type="evidence" value="ECO:0007669"/>
    <property type="project" value="InterPro"/>
</dbReference>
<dbReference type="EMBL" id="JAACJM010000138">
    <property type="protein sequence ID" value="KAF5343540.1"/>
    <property type="molecule type" value="Genomic_DNA"/>
</dbReference>
<feature type="region of interest" description="Disordered" evidence="1">
    <location>
        <begin position="222"/>
        <end position="306"/>
    </location>
</feature>
<dbReference type="InterPro" id="IPR013240">
    <property type="entry name" value="DNA-dir_RNA_pol1_su_RPA34"/>
</dbReference>
<feature type="compositionally biased region" description="Acidic residues" evidence="1">
    <location>
        <begin position="233"/>
        <end position="245"/>
    </location>
</feature>
<accession>A0A8H5FNC5</accession>
<proteinExistence type="predicted"/>
<feature type="compositionally biased region" description="Low complexity" evidence="1">
    <location>
        <begin position="1"/>
        <end position="14"/>
    </location>
</feature>
<dbReference type="Gene3D" id="6.20.250.70">
    <property type="match status" value="1"/>
</dbReference>
<evidence type="ECO:0000313" key="2">
    <source>
        <dbReference type="EMBL" id="KAF5343540.1"/>
    </source>
</evidence>
<dbReference type="Pfam" id="PF08208">
    <property type="entry name" value="RNA_polI_A34"/>
    <property type="match status" value="1"/>
</dbReference>
<evidence type="ECO:0000313" key="3">
    <source>
        <dbReference type="Proteomes" id="UP000559256"/>
    </source>
</evidence>
<organism evidence="2 3">
    <name type="scientific">Tetrapyrgos nigripes</name>
    <dbReference type="NCBI Taxonomy" id="182062"/>
    <lineage>
        <taxon>Eukaryota</taxon>
        <taxon>Fungi</taxon>
        <taxon>Dikarya</taxon>
        <taxon>Basidiomycota</taxon>
        <taxon>Agaricomycotina</taxon>
        <taxon>Agaricomycetes</taxon>
        <taxon>Agaricomycetidae</taxon>
        <taxon>Agaricales</taxon>
        <taxon>Marasmiineae</taxon>
        <taxon>Marasmiaceae</taxon>
        <taxon>Tetrapyrgos</taxon>
    </lineage>
</organism>
<feature type="region of interest" description="Disordered" evidence="1">
    <location>
        <begin position="180"/>
        <end position="205"/>
    </location>
</feature>
<name>A0A8H5FNC5_9AGAR</name>
<comment type="caution">
    <text evidence="2">The sequence shown here is derived from an EMBL/GenBank/DDBJ whole genome shotgun (WGS) entry which is preliminary data.</text>
</comment>